<dbReference type="AlphaFoldDB" id="A0AAD0RQL7"/>
<proteinExistence type="predicted"/>
<organism evidence="1 2">
    <name type="scientific">Chromobacterium rhizoryzae</name>
    <dbReference type="NCBI Taxonomy" id="1778675"/>
    <lineage>
        <taxon>Bacteria</taxon>
        <taxon>Pseudomonadati</taxon>
        <taxon>Pseudomonadota</taxon>
        <taxon>Betaproteobacteria</taxon>
        <taxon>Neisseriales</taxon>
        <taxon>Chromobacteriaceae</taxon>
        <taxon>Chromobacterium</taxon>
    </lineage>
</organism>
<evidence type="ECO:0000313" key="2">
    <source>
        <dbReference type="Proteomes" id="UP000259465"/>
    </source>
</evidence>
<dbReference type="KEGG" id="crz:D1345_06960"/>
<protein>
    <submittedName>
        <fullName evidence="1">Uncharacterized protein</fullName>
    </submittedName>
</protein>
<reference evidence="1 2" key="1">
    <citation type="submission" date="2018-08" db="EMBL/GenBank/DDBJ databases">
        <title>Complete genome sequence of JP2-74.</title>
        <authorList>
            <person name="Wu L."/>
        </authorList>
    </citation>
    <scope>NUCLEOTIDE SEQUENCE [LARGE SCALE GENOMIC DNA]</scope>
    <source>
        <strain evidence="1 2">JP2-74</strain>
    </source>
</reference>
<dbReference type="Proteomes" id="UP000259465">
    <property type="component" value="Chromosome"/>
</dbReference>
<evidence type="ECO:0000313" key="1">
    <source>
        <dbReference type="EMBL" id="AXT45934.1"/>
    </source>
</evidence>
<gene>
    <name evidence="1" type="ORF">D1345_06960</name>
</gene>
<accession>A0AAD0RQL7</accession>
<name>A0AAD0RQL7_9NEIS</name>
<keyword evidence="2" id="KW-1185">Reference proteome</keyword>
<dbReference type="EMBL" id="CP031968">
    <property type="protein sequence ID" value="AXT45934.1"/>
    <property type="molecule type" value="Genomic_DNA"/>
</dbReference>
<dbReference type="RefSeq" id="WP_019100950.1">
    <property type="nucleotide sequence ID" value="NZ_CP031968.1"/>
</dbReference>
<sequence length="84" mass="9464">MDKHPVPTAPVSQLETAEALANGLEALNLLRPLLIIMRQQIAMPNPDLAQLNGLCQAAGWIADEYHHYLDAMWREETRNKTTRS</sequence>